<accession>F2UK89</accession>
<dbReference type="InParanoid" id="F2UK89"/>
<dbReference type="Pfam" id="PF01926">
    <property type="entry name" value="MMR_HSR1"/>
    <property type="match status" value="1"/>
</dbReference>
<dbReference type="OMA" id="GALMIYR"/>
<dbReference type="InterPro" id="IPR006575">
    <property type="entry name" value="RWD_dom"/>
</dbReference>
<dbReference type="InterPro" id="IPR027417">
    <property type="entry name" value="P-loop_NTPase"/>
</dbReference>
<dbReference type="eggNOG" id="KOG2551">
    <property type="taxonomic scope" value="Eukaryota"/>
</dbReference>
<feature type="region of interest" description="Disordered" evidence="2">
    <location>
        <begin position="410"/>
        <end position="446"/>
    </location>
</feature>
<dbReference type="eggNOG" id="KOG4018">
    <property type="taxonomic scope" value="Eukaryota"/>
</dbReference>
<sequence>MAGGGGHVLVLHGKRQCGELFEQRIARTCKSIHRDLDLEFHFPDAPFELPIEDGDDIPMRSWWNDSSTQAWTTTLQQLDEFLRQRGVPALSGIFGFSQGGALAALLACNREHISQQSDAYPTLAAALASVKFIAIAGAPHDHLPTTPASPHGILSPDKQCSVPSLHFIGTADVVVAPQSSEKLAQAFHHATVYRHDKAHVFPSRSEEVAALSAFVRAALSDNDGDVDSGEVIADGDGDGDKAAEPPRPFSPTEEQQDELESLEAIYDTDFQLLQQRPPMITITLHPSISNDVDDDDDDDDTSAKDTRAHLQPALTVTFVEAYPDAAPVMQLSHVGPLVGVKDGSDVERQLAADAIAHLSTVAKDALGMCMVMTLVDEAQQWLEQLHADVTSGAKDLTALTACLQATSISSSSSSTTKTKQQRGGSAHSSSAPSWSSVHSNDAVQSRRAAVARMMDTGGDEDEDEEEQRKWSLFIRQLHREVAAAYPAGHAPAYSVPDTTSSSSSSTNGSSGGGGGGGGAQQQQQQQHGGSDAGVWKYTIGLVGKPSAGKSTFFNAITDPKDPSKAAKVAAYSFTTIDPNVGQGYFTTPCPSEQLPGVESTPAHGFAIGRRRKVPVIIKDVAGLVPGAYKGRGKGNAFLNDLCDADVLIHVVDASGMSDENGVIDAQCSRDPADDVQWVQEEIHRWIFNNVRAKWNKCLRGLDHFVNMFSGYQSRPGMVIDSLKRAGHSLQDIERSMLAWGPRDLHRVVAHFLRIRFPILLALNKADKTLDYVDAVRATFPNDLVVPMCAKLEWQLCTLRRKGLVDYQTGGSGAVVLKKDPPTTKKEEELMSNVHKAVDLLHTLASSEHLQGSGVLAVIDTAVHQLRPPLLVYPVTSFETMQSPVVAADASPAPASSTTASAKGSNSTTTTTSTKSTTSRARAAPANVLAHCLLLRPATTVGGVYEILKGSPLHALAGDFVRAEYYDMATREGRQVRRTQVVTPARHILRIMTTKKRTHAS</sequence>
<keyword evidence="6" id="KW-1185">Reference proteome</keyword>
<dbReference type="PANTHER" id="PTHR23305">
    <property type="entry name" value="OBG GTPASE FAMILY"/>
    <property type="match status" value="1"/>
</dbReference>
<feature type="domain" description="RWD" evidence="3">
    <location>
        <begin position="257"/>
        <end position="385"/>
    </location>
</feature>
<dbReference type="InterPro" id="IPR016135">
    <property type="entry name" value="UBQ-conjugating_enzyme/RWD"/>
</dbReference>
<protein>
    <recommendedName>
        <fullName evidence="7">OBG-type G domain-containing protein</fullName>
    </recommendedName>
</protein>
<feature type="compositionally biased region" description="Acidic residues" evidence="2">
    <location>
        <begin position="225"/>
        <end position="237"/>
    </location>
</feature>
<dbReference type="Gene3D" id="3.10.110.10">
    <property type="entry name" value="Ubiquitin Conjugating Enzyme"/>
    <property type="match status" value="1"/>
</dbReference>
<dbReference type="PROSITE" id="PS50908">
    <property type="entry name" value="RWD"/>
    <property type="match status" value="1"/>
</dbReference>
<gene>
    <name evidence="5" type="ORF">PTSG_12765</name>
</gene>
<feature type="region of interest" description="Disordered" evidence="2">
    <location>
        <begin position="225"/>
        <end position="258"/>
    </location>
</feature>
<dbReference type="Pfam" id="PF05773">
    <property type="entry name" value="RWD"/>
    <property type="match status" value="1"/>
</dbReference>
<dbReference type="InterPro" id="IPR031167">
    <property type="entry name" value="G_OBG"/>
</dbReference>
<keyword evidence="1" id="KW-0547">Nucleotide-binding</keyword>
<dbReference type="eggNOG" id="KOG1491">
    <property type="taxonomic scope" value="Eukaryota"/>
</dbReference>
<dbReference type="CDD" id="cd23823">
    <property type="entry name" value="RWD_GCN2"/>
    <property type="match status" value="1"/>
</dbReference>
<dbReference type="Gene3D" id="3.40.50.1820">
    <property type="entry name" value="alpha/beta hydrolase"/>
    <property type="match status" value="1"/>
</dbReference>
<dbReference type="Gene3D" id="3.40.50.300">
    <property type="entry name" value="P-loop containing nucleotide triphosphate hydrolases"/>
    <property type="match status" value="1"/>
</dbReference>
<dbReference type="GO" id="GO:0016887">
    <property type="term" value="F:ATP hydrolysis activity"/>
    <property type="evidence" value="ECO:0007669"/>
    <property type="project" value="TreeGrafter"/>
</dbReference>
<organism evidence="6">
    <name type="scientific">Salpingoeca rosetta (strain ATCC 50818 / BSB-021)</name>
    <dbReference type="NCBI Taxonomy" id="946362"/>
    <lineage>
        <taxon>Eukaryota</taxon>
        <taxon>Choanoflagellata</taxon>
        <taxon>Craspedida</taxon>
        <taxon>Salpingoecidae</taxon>
        <taxon>Salpingoeca</taxon>
    </lineage>
</organism>
<dbReference type="SUPFAM" id="SSF54495">
    <property type="entry name" value="UBC-like"/>
    <property type="match status" value="1"/>
</dbReference>
<feature type="compositionally biased region" description="Gly residues" evidence="2">
    <location>
        <begin position="509"/>
        <end position="519"/>
    </location>
</feature>
<dbReference type="PANTHER" id="PTHR23305:SF1">
    <property type="entry name" value="OBG-TYPE G DOMAIN-CONTAINING PROTEIN"/>
    <property type="match status" value="1"/>
</dbReference>
<dbReference type="Pfam" id="PF03959">
    <property type="entry name" value="FSH1"/>
    <property type="match status" value="1"/>
</dbReference>
<dbReference type="AlphaFoldDB" id="F2UK89"/>
<evidence type="ECO:0000259" key="3">
    <source>
        <dbReference type="PROSITE" id="PS50908"/>
    </source>
</evidence>
<dbReference type="OrthoDB" id="545683at2759"/>
<evidence type="ECO:0000259" key="4">
    <source>
        <dbReference type="PROSITE" id="PS51710"/>
    </source>
</evidence>
<evidence type="ECO:0000313" key="5">
    <source>
        <dbReference type="EMBL" id="EGD77538.1"/>
    </source>
</evidence>
<dbReference type="SUPFAM" id="SSF53474">
    <property type="entry name" value="alpha/beta-Hydrolases"/>
    <property type="match status" value="1"/>
</dbReference>
<dbReference type="SMART" id="SM00591">
    <property type="entry name" value="RWD"/>
    <property type="match status" value="1"/>
</dbReference>
<dbReference type="RefSeq" id="XP_004990426.1">
    <property type="nucleotide sequence ID" value="XM_004990369.1"/>
</dbReference>
<dbReference type="GO" id="GO:0005737">
    <property type="term" value="C:cytoplasm"/>
    <property type="evidence" value="ECO:0007669"/>
    <property type="project" value="TreeGrafter"/>
</dbReference>
<dbReference type="InterPro" id="IPR029058">
    <property type="entry name" value="AB_hydrolase_fold"/>
</dbReference>
<dbReference type="InterPro" id="IPR006073">
    <property type="entry name" value="GTP-bd"/>
</dbReference>
<dbReference type="Gene3D" id="1.10.8.470">
    <property type="match status" value="1"/>
</dbReference>
<name>F2UK89_SALR5</name>
<dbReference type="PRINTS" id="PR00326">
    <property type="entry name" value="GTP1OBG"/>
</dbReference>
<evidence type="ECO:0000313" key="6">
    <source>
        <dbReference type="Proteomes" id="UP000007799"/>
    </source>
</evidence>
<dbReference type="STRING" id="946362.F2UK89"/>
<evidence type="ECO:0008006" key="7">
    <source>
        <dbReference type="Google" id="ProtNLM"/>
    </source>
</evidence>
<dbReference type="Pfam" id="PF08438">
    <property type="entry name" value="YGR210-like_G4"/>
    <property type="match status" value="1"/>
</dbReference>
<feature type="region of interest" description="Disordered" evidence="2">
    <location>
        <begin position="888"/>
        <end position="921"/>
    </location>
</feature>
<feature type="compositionally biased region" description="Acidic residues" evidence="2">
    <location>
        <begin position="291"/>
        <end position="300"/>
    </location>
</feature>
<dbReference type="KEGG" id="sre:PTSG_12765"/>
<dbReference type="GO" id="GO:0005525">
    <property type="term" value="F:GTP binding"/>
    <property type="evidence" value="ECO:0007669"/>
    <property type="project" value="InterPro"/>
</dbReference>
<evidence type="ECO:0000256" key="2">
    <source>
        <dbReference type="SAM" id="MobiDB-lite"/>
    </source>
</evidence>
<dbReference type="GeneID" id="16070982"/>
<proteinExistence type="predicted"/>
<dbReference type="InterPro" id="IPR013646">
    <property type="entry name" value="YGR210-like_G4"/>
</dbReference>
<feature type="compositionally biased region" description="Low complexity" evidence="2">
    <location>
        <begin position="520"/>
        <end position="529"/>
    </location>
</feature>
<dbReference type="PROSITE" id="PS51710">
    <property type="entry name" value="G_OBG"/>
    <property type="match status" value="1"/>
</dbReference>
<dbReference type="Proteomes" id="UP000007799">
    <property type="component" value="Unassembled WGS sequence"/>
</dbReference>
<feature type="domain" description="OBG-type G" evidence="4">
    <location>
        <begin position="537"/>
        <end position="807"/>
    </location>
</feature>
<evidence type="ECO:0000256" key="1">
    <source>
        <dbReference type="ARBA" id="ARBA00022741"/>
    </source>
</evidence>
<feature type="region of interest" description="Disordered" evidence="2">
    <location>
        <begin position="285"/>
        <end position="306"/>
    </location>
</feature>
<feature type="compositionally biased region" description="Low complexity" evidence="2">
    <location>
        <begin position="425"/>
        <end position="439"/>
    </location>
</feature>
<dbReference type="SUPFAM" id="SSF52540">
    <property type="entry name" value="P-loop containing nucleoside triphosphate hydrolases"/>
    <property type="match status" value="1"/>
</dbReference>
<dbReference type="EMBL" id="GL832978">
    <property type="protein sequence ID" value="EGD77538.1"/>
    <property type="molecule type" value="Genomic_DNA"/>
</dbReference>
<dbReference type="InterPro" id="IPR005645">
    <property type="entry name" value="FSH-like_dom"/>
</dbReference>
<reference evidence="5" key="1">
    <citation type="submission" date="2009-08" db="EMBL/GenBank/DDBJ databases">
        <title>Annotation of Salpingoeca rosetta.</title>
        <authorList>
            <consortium name="The Broad Institute Genome Sequencing Platform"/>
            <person name="Russ C."/>
            <person name="Cuomo C."/>
            <person name="Burger G."/>
            <person name="Gray M.W."/>
            <person name="Holland P.W.H."/>
            <person name="King N."/>
            <person name="Lang F.B.F."/>
            <person name="Roger A.J."/>
            <person name="Ruiz-Trillo I."/>
            <person name="Young S.K."/>
            <person name="Zeng Q."/>
            <person name="Gargeya S."/>
            <person name="Alvarado L."/>
            <person name="Berlin A."/>
            <person name="Chapman S.B."/>
            <person name="Chen Z."/>
            <person name="Freedman E."/>
            <person name="Gellesch M."/>
            <person name="Goldberg J."/>
            <person name="Griggs A."/>
            <person name="Gujja S."/>
            <person name="Heilman E."/>
            <person name="Heiman D."/>
            <person name="Howarth C."/>
            <person name="Mehta T."/>
            <person name="Neiman D."/>
            <person name="Pearson M."/>
            <person name="Roberts A."/>
            <person name="Saif S."/>
            <person name="Shea T."/>
            <person name="Shenoy N."/>
            <person name="Sisk P."/>
            <person name="Stolte C."/>
            <person name="Sykes S."/>
            <person name="White J."/>
            <person name="Yandava C."/>
            <person name="Haas B."/>
            <person name="Nusbaum C."/>
            <person name="Birren B."/>
        </authorList>
    </citation>
    <scope>NUCLEOTIDE SEQUENCE [LARGE SCALE GENOMIC DNA]</scope>
    <source>
        <strain evidence="5">ATCC 50818</strain>
    </source>
</reference>
<feature type="region of interest" description="Disordered" evidence="2">
    <location>
        <begin position="490"/>
        <end position="531"/>
    </location>
</feature>